<comment type="caution">
    <text evidence="2">The sequence shown here is derived from an EMBL/GenBank/DDBJ whole genome shotgun (WGS) entry which is preliminary data.</text>
</comment>
<dbReference type="EMBL" id="MU071971">
    <property type="protein sequence ID" value="KAF5825799.1"/>
    <property type="molecule type" value="Genomic_DNA"/>
</dbReference>
<dbReference type="Proteomes" id="UP000815325">
    <property type="component" value="Unassembled WGS sequence"/>
</dbReference>
<feature type="region of interest" description="Disordered" evidence="1">
    <location>
        <begin position="314"/>
        <end position="399"/>
    </location>
</feature>
<feature type="compositionally biased region" description="Gly residues" evidence="1">
    <location>
        <begin position="195"/>
        <end position="210"/>
    </location>
</feature>
<name>A0ABQ7FTN4_DUNSA</name>
<keyword evidence="3" id="KW-1185">Reference proteome</keyword>
<evidence type="ECO:0000313" key="2">
    <source>
        <dbReference type="EMBL" id="KAF5825799.1"/>
    </source>
</evidence>
<feature type="region of interest" description="Disordered" evidence="1">
    <location>
        <begin position="1"/>
        <end position="30"/>
    </location>
</feature>
<sequence length="430" mass="44010">VPWVRQQLGIDPGGNPEEDSSISSSGSSSGIGLAENELHTRGSSLGSISSAPATTPVLTPCARHMLLVLLQWMGVPLAQVAPAPASDAAGTLAGLLGLKAGLVAVAAVRRQAWLWAAQVPAEARAAAQPGRPCCLLWPQDRAPPEVSGSRRTSIESPRTAEAGQQQQGGRQSTVSPPPSGMQSPFWSAPWASLAAGGGGAVGDSWGGDGVELGSERDGEGSVQSFVTPLRSLVSSMAAALGQGAVSVMGSPEEQEVGREVGGRSLMGWDEVERRLGEGPGLPGNVAWVQQGEQGLQTGQSGVAVHLPVVEQGRERGGLQQGGSHAGVREEDGHGTSSSGELVEGPDEGGVQSDTQGAAQPHPSQHEQRAREAGTLLPKSATPSAAAEAGAVVSDSPPAGMSRRPVVVLTRQQYLRLLAGVLCRRAEGFWT</sequence>
<reference evidence="2" key="1">
    <citation type="submission" date="2017-08" db="EMBL/GenBank/DDBJ databases">
        <authorList>
            <person name="Polle J.E."/>
            <person name="Barry K."/>
            <person name="Cushman J."/>
            <person name="Schmutz J."/>
            <person name="Tran D."/>
            <person name="Hathwaick L.T."/>
            <person name="Yim W.C."/>
            <person name="Jenkins J."/>
            <person name="Mckie-Krisberg Z.M."/>
            <person name="Prochnik S."/>
            <person name="Lindquist E."/>
            <person name="Dockter R.B."/>
            <person name="Adam C."/>
            <person name="Molina H."/>
            <person name="Bunkerborg J."/>
            <person name="Jin E."/>
            <person name="Buchheim M."/>
            <person name="Magnuson J."/>
        </authorList>
    </citation>
    <scope>NUCLEOTIDE SEQUENCE</scope>
    <source>
        <strain evidence="2">CCAP 19/18</strain>
    </source>
</reference>
<evidence type="ECO:0000313" key="3">
    <source>
        <dbReference type="Proteomes" id="UP000815325"/>
    </source>
</evidence>
<feature type="non-terminal residue" evidence="2">
    <location>
        <position position="430"/>
    </location>
</feature>
<protein>
    <submittedName>
        <fullName evidence="2">Uncharacterized protein</fullName>
    </submittedName>
</protein>
<gene>
    <name evidence="2" type="ORF">DUNSADRAFT_6897</name>
</gene>
<evidence type="ECO:0000256" key="1">
    <source>
        <dbReference type="SAM" id="MobiDB-lite"/>
    </source>
</evidence>
<feature type="compositionally biased region" description="Low complexity" evidence="1">
    <location>
        <begin position="21"/>
        <end position="30"/>
    </location>
</feature>
<feature type="region of interest" description="Disordered" evidence="1">
    <location>
        <begin position="135"/>
        <end position="221"/>
    </location>
</feature>
<organism evidence="2 3">
    <name type="scientific">Dunaliella salina</name>
    <name type="common">Green alga</name>
    <name type="synonym">Protococcus salinus</name>
    <dbReference type="NCBI Taxonomy" id="3046"/>
    <lineage>
        <taxon>Eukaryota</taxon>
        <taxon>Viridiplantae</taxon>
        <taxon>Chlorophyta</taxon>
        <taxon>core chlorophytes</taxon>
        <taxon>Chlorophyceae</taxon>
        <taxon>CS clade</taxon>
        <taxon>Chlamydomonadales</taxon>
        <taxon>Dunaliellaceae</taxon>
        <taxon>Dunaliella</taxon>
    </lineage>
</organism>
<proteinExistence type="predicted"/>
<feature type="compositionally biased region" description="Low complexity" evidence="1">
    <location>
        <begin position="379"/>
        <end position="395"/>
    </location>
</feature>
<feature type="non-terminal residue" evidence="2">
    <location>
        <position position="1"/>
    </location>
</feature>
<accession>A0ABQ7FTN4</accession>